<evidence type="ECO:0008006" key="3">
    <source>
        <dbReference type="Google" id="ProtNLM"/>
    </source>
</evidence>
<organism evidence="1 2">
    <name type="scientific">Tritrichomonas musculus</name>
    <dbReference type="NCBI Taxonomy" id="1915356"/>
    <lineage>
        <taxon>Eukaryota</taxon>
        <taxon>Metamonada</taxon>
        <taxon>Parabasalia</taxon>
        <taxon>Tritrichomonadida</taxon>
        <taxon>Tritrichomonadidae</taxon>
        <taxon>Tritrichomonas</taxon>
    </lineage>
</organism>
<evidence type="ECO:0000313" key="2">
    <source>
        <dbReference type="Proteomes" id="UP001470230"/>
    </source>
</evidence>
<accession>A0ABR2H6Y2</accession>
<evidence type="ECO:0000313" key="1">
    <source>
        <dbReference type="EMBL" id="KAK8841969.1"/>
    </source>
</evidence>
<dbReference type="Proteomes" id="UP001470230">
    <property type="component" value="Unassembled WGS sequence"/>
</dbReference>
<protein>
    <recommendedName>
        <fullName evidence="3">RGS domain-containing protein</fullName>
    </recommendedName>
</protein>
<dbReference type="EMBL" id="JAPFFF010000039">
    <property type="protein sequence ID" value="KAK8841969.1"/>
    <property type="molecule type" value="Genomic_DNA"/>
</dbReference>
<proteinExistence type="predicted"/>
<reference evidence="1 2" key="1">
    <citation type="submission" date="2024-04" db="EMBL/GenBank/DDBJ databases">
        <title>Tritrichomonas musculus Genome.</title>
        <authorList>
            <person name="Alves-Ferreira E."/>
            <person name="Grigg M."/>
            <person name="Lorenzi H."/>
            <person name="Galac M."/>
        </authorList>
    </citation>
    <scope>NUCLEOTIDE SEQUENCE [LARGE SCALE GENOMIC DNA]</scope>
    <source>
        <strain evidence="1 2">EAF2021</strain>
    </source>
</reference>
<keyword evidence="2" id="KW-1185">Reference proteome</keyword>
<comment type="caution">
    <text evidence="1">The sequence shown here is derived from an EMBL/GenBank/DDBJ whole genome shotgun (WGS) entry which is preliminary data.</text>
</comment>
<gene>
    <name evidence="1" type="ORF">M9Y10_026178</name>
</gene>
<name>A0ABR2H6Y2_9EUKA</name>
<sequence>MSPVFIDDLNLKGRKNFFDYARLIDESNEKLKHLEFYYKFKIVNSMSCNPIYMNYTIQDNVTKEFYSSKVYIKSKSNITEEYEKQKKIIEIYYSVAHITLILSII</sequence>